<feature type="region of interest" description="Disordered" evidence="1">
    <location>
        <begin position="84"/>
        <end position="105"/>
    </location>
</feature>
<protein>
    <submittedName>
        <fullName evidence="2">Uncharacterized protein</fullName>
    </submittedName>
</protein>
<feature type="compositionally biased region" description="Polar residues" evidence="1">
    <location>
        <begin position="47"/>
        <end position="58"/>
    </location>
</feature>
<proteinExistence type="predicted"/>
<evidence type="ECO:0000313" key="2">
    <source>
        <dbReference type="EMBL" id="EME39379.1"/>
    </source>
</evidence>
<gene>
    <name evidence="2" type="ORF">DOTSEDRAFT_38583</name>
</gene>
<reference evidence="3" key="1">
    <citation type="journal article" date="2012" name="PLoS Genet.">
        <title>The genomes of the fungal plant pathogens Cladosporium fulvum and Dothistroma septosporum reveal adaptation to different hosts and lifestyles but also signatures of common ancestry.</title>
        <authorList>
            <person name="de Wit P.J.G.M."/>
            <person name="van der Burgt A."/>
            <person name="Oekmen B."/>
            <person name="Stergiopoulos I."/>
            <person name="Abd-Elsalam K.A."/>
            <person name="Aerts A.L."/>
            <person name="Bahkali A.H."/>
            <person name="Beenen H.G."/>
            <person name="Chettri P."/>
            <person name="Cox M.P."/>
            <person name="Datema E."/>
            <person name="de Vries R.P."/>
            <person name="Dhillon B."/>
            <person name="Ganley A.R."/>
            <person name="Griffiths S.A."/>
            <person name="Guo Y."/>
            <person name="Hamelin R.C."/>
            <person name="Henrissat B."/>
            <person name="Kabir M.S."/>
            <person name="Jashni M.K."/>
            <person name="Kema G."/>
            <person name="Klaubauf S."/>
            <person name="Lapidus A."/>
            <person name="Levasseur A."/>
            <person name="Lindquist E."/>
            <person name="Mehrabi R."/>
            <person name="Ohm R.A."/>
            <person name="Owen T.J."/>
            <person name="Salamov A."/>
            <person name="Schwelm A."/>
            <person name="Schijlen E."/>
            <person name="Sun H."/>
            <person name="van den Burg H.A."/>
            <person name="van Ham R.C.H.J."/>
            <person name="Zhang S."/>
            <person name="Goodwin S.B."/>
            <person name="Grigoriev I.V."/>
            <person name="Collemare J."/>
            <person name="Bradshaw R.E."/>
        </authorList>
    </citation>
    <scope>NUCLEOTIDE SEQUENCE [LARGE SCALE GENOMIC DNA]</scope>
    <source>
        <strain evidence="3">NZE10 / CBS 128990</strain>
    </source>
</reference>
<feature type="region of interest" description="Disordered" evidence="1">
    <location>
        <begin position="1"/>
        <end position="64"/>
    </location>
</feature>
<dbReference type="EMBL" id="KB446545">
    <property type="protein sequence ID" value="EME39379.1"/>
    <property type="molecule type" value="Genomic_DNA"/>
</dbReference>
<organism evidence="2 3">
    <name type="scientific">Dothistroma septosporum (strain NZE10 / CBS 128990)</name>
    <name type="common">Red band needle blight fungus</name>
    <name type="synonym">Mycosphaerella pini</name>
    <dbReference type="NCBI Taxonomy" id="675120"/>
    <lineage>
        <taxon>Eukaryota</taxon>
        <taxon>Fungi</taxon>
        <taxon>Dikarya</taxon>
        <taxon>Ascomycota</taxon>
        <taxon>Pezizomycotina</taxon>
        <taxon>Dothideomycetes</taxon>
        <taxon>Dothideomycetidae</taxon>
        <taxon>Mycosphaerellales</taxon>
        <taxon>Mycosphaerellaceae</taxon>
        <taxon>Dothistroma</taxon>
    </lineage>
</organism>
<dbReference type="Proteomes" id="UP000016933">
    <property type="component" value="Unassembled WGS sequence"/>
</dbReference>
<dbReference type="AlphaFoldDB" id="M2Y250"/>
<evidence type="ECO:0000313" key="3">
    <source>
        <dbReference type="Proteomes" id="UP000016933"/>
    </source>
</evidence>
<name>M2Y250_DOTSN</name>
<evidence type="ECO:0000256" key="1">
    <source>
        <dbReference type="SAM" id="MobiDB-lite"/>
    </source>
</evidence>
<keyword evidence="3" id="KW-1185">Reference proteome</keyword>
<reference evidence="2 3" key="2">
    <citation type="journal article" date="2012" name="PLoS Pathog.">
        <title>Diverse lifestyles and strategies of plant pathogenesis encoded in the genomes of eighteen Dothideomycetes fungi.</title>
        <authorList>
            <person name="Ohm R.A."/>
            <person name="Feau N."/>
            <person name="Henrissat B."/>
            <person name="Schoch C.L."/>
            <person name="Horwitz B.A."/>
            <person name="Barry K.W."/>
            <person name="Condon B.J."/>
            <person name="Copeland A.C."/>
            <person name="Dhillon B."/>
            <person name="Glaser F."/>
            <person name="Hesse C.N."/>
            <person name="Kosti I."/>
            <person name="LaButti K."/>
            <person name="Lindquist E.A."/>
            <person name="Lucas S."/>
            <person name="Salamov A.A."/>
            <person name="Bradshaw R.E."/>
            <person name="Ciuffetti L."/>
            <person name="Hamelin R.C."/>
            <person name="Kema G.H.J."/>
            <person name="Lawrence C."/>
            <person name="Scott J.A."/>
            <person name="Spatafora J.W."/>
            <person name="Turgeon B.G."/>
            <person name="de Wit P.J.G.M."/>
            <person name="Zhong S."/>
            <person name="Goodwin S.B."/>
            <person name="Grigoriev I.V."/>
        </authorList>
    </citation>
    <scope>NUCLEOTIDE SEQUENCE [LARGE SCALE GENOMIC DNA]</scope>
    <source>
        <strain evidence="3">NZE10 / CBS 128990</strain>
    </source>
</reference>
<sequence length="174" mass="19056">MVSQVNDQKRRRGVSFPSDRYPMAWRGTAARLRAPLHPDETRKLPMSSPTTKRSQVVSSPCHARESPDHLLALAYKVPQSGVANVQSSARRVSPTDDGLGECPQDREPRVFVNDASLRGAQAIPGRQAVDPVADLASIERGSARCKDDPHDGQRSASGSYRRLLHASNQFCDLS</sequence>
<accession>M2Y250</accession>
<dbReference type="HOGENOM" id="CLU_1540007_0_0_1"/>